<feature type="transmembrane region" description="Helical" evidence="1">
    <location>
        <begin position="154"/>
        <end position="171"/>
    </location>
</feature>
<organism evidence="2 3">
    <name type="scientific">Quadrisphaera granulorum</name>
    <dbReference type="NCBI Taxonomy" id="317664"/>
    <lineage>
        <taxon>Bacteria</taxon>
        <taxon>Bacillati</taxon>
        <taxon>Actinomycetota</taxon>
        <taxon>Actinomycetes</taxon>
        <taxon>Kineosporiales</taxon>
        <taxon>Kineosporiaceae</taxon>
        <taxon>Quadrisphaera</taxon>
    </lineage>
</organism>
<feature type="transmembrane region" description="Helical" evidence="1">
    <location>
        <begin position="177"/>
        <end position="200"/>
    </location>
</feature>
<keyword evidence="1" id="KW-1133">Transmembrane helix</keyword>
<dbReference type="EMBL" id="QGDQ01000028">
    <property type="protein sequence ID" value="PWJ48849.1"/>
    <property type="molecule type" value="Genomic_DNA"/>
</dbReference>
<feature type="transmembrane region" description="Helical" evidence="1">
    <location>
        <begin position="115"/>
        <end position="134"/>
    </location>
</feature>
<keyword evidence="1" id="KW-0812">Transmembrane</keyword>
<feature type="transmembrane region" description="Helical" evidence="1">
    <location>
        <begin position="91"/>
        <end position="109"/>
    </location>
</feature>
<feature type="transmembrane region" description="Helical" evidence="1">
    <location>
        <begin position="244"/>
        <end position="262"/>
    </location>
</feature>
<reference evidence="2 3" key="1">
    <citation type="submission" date="2018-03" db="EMBL/GenBank/DDBJ databases">
        <title>Genomic Encyclopedia of Archaeal and Bacterial Type Strains, Phase II (KMG-II): from individual species to whole genera.</title>
        <authorList>
            <person name="Goeker M."/>
        </authorList>
    </citation>
    <scope>NUCLEOTIDE SEQUENCE [LARGE SCALE GENOMIC DNA]</scope>
    <source>
        <strain evidence="2 3">DSM 44889</strain>
    </source>
</reference>
<keyword evidence="3" id="KW-1185">Reference proteome</keyword>
<dbReference type="InterPro" id="IPR007136">
    <property type="entry name" value="DUF347"/>
</dbReference>
<comment type="caution">
    <text evidence="2">The sequence shown here is derived from an EMBL/GenBank/DDBJ whole genome shotgun (WGS) entry which is preliminary data.</text>
</comment>
<evidence type="ECO:0000313" key="3">
    <source>
        <dbReference type="Proteomes" id="UP000245469"/>
    </source>
</evidence>
<dbReference type="Proteomes" id="UP000245469">
    <property type="component" value="Unassembled WGS sequence"/>
</dbReference>
<feature type="transmembrane region" description="Helical" evidence="1">
    <location>
        <begin position="207"/>
        <end position="224"/>
    </location>
</feature>
<dbReference type="OrthoDB" id="9794709at2"/>
<sequence length="278" mass="28915">MPSSRTPQTPRTSVASAAVSAAAPARRGLAKVPEITVAFWLVKVLTTGMGEAASDWLGETSLVIGGAVGVGSLVLALWWQLRAREYSAVRYWTAVSAVAVFGTMTADITHVVTGLSYALTTAGWAAAVAVVFTVWWRVEGTLSIHDVDTPRRELFYWTTVLATFALGTAAGDLTGLALGWGFLPAGLLFGAAMLVPLVAWRLGLSPVVAFWSAYVLTRPFGASFADWLGKPAHIGGGVGLGDGLVTVVALAAIAVLVGFLAVTRADVQTRGSAAALEE</sequence>
<keyword evidence="1" id="KW-0472">Membrane</keyword>
<protein>
    <submittedName>
        <fullName evidence="2">Putative membrane-anchored protein</fullName>
    </submittedName>
</protein>
<accession>A0A315ZU47</accession>
<proteinExistence type="predicted"/>
<name>A0A315ZU47_9ACTN</name>
<feature type="transmembrane region" description="Helical" evidence="1">
    <location>
        <begin position="61"/>
        <end position="79"/>
    </location>
</feature>
<dbReference type="Pfam" id="PF03988">
    <property type="entry name" value="DUF347"/>
    <property type="match status" value="4"/>
</dbReference>
<gene>
    <name evidence="2" type="ORF">BXY45_12851</name>
</gene>
<evidence type="ECO:0000313" key="2">
    <source>
        <dbReference type="EMBL" id="PWJ48849.1"/>
    </source>
</evidence>
<dbReference type="AlphaFoldDB" id="A0A315ZU47"/>
<evidence type="ECO:0000256" key="1">
    <source>
        <dbReference type="SAM" id="Phobius"/>
    </source>
</evidence>